<evidence type="ECO:0000313" key="2">
    <source>
        <dbReference type="RefSeq" id="XP_032128653.1"/>
    </source>
</evidence>
<name>A0A6J3HDS2_SAPAP</name>
<organism evidence="1 2">
    <name type="scientific">Sapajus apella</name>
    <name type="common">Brown-capped capuchin</name>
    <name type="synonym">Cebus apella</name>
    <dbReference type="NCBI Taxonomy" id="9515"/>
    <lineage>
        <taxon>Eukaryota</taxon>
        <taxon>Metazoa</taxon>
        <taxon>Chordata</taxon>
        <taxon>Craniata</taxon>
        <taxon>Vertebrata</taxon>
        <taxon>Euteleostomi</taxon>
        <taxon>Mammalia</taxon>
        <taxon>Eutheria</taxon>
        <taxon>Euarchontoglires</taxon>
        <taxon>Primates</taxon>
        <taxon>Haplorrhini</taxon>
        <taxon>Platyrrhini</taxon>
        <taxon>Cebidae</taxon>
        <taxon>Cebinae</taxon>
        <taxon>Sapajus</taxon>
    </lineage>
</organism>
<dbReference type="RefSeq" id="XP_032128653.1">
    <property type="nucleotide sequence ID" value="XM_032272762.1"/>
</dbReference>
<evidence type="ECO:0000313" key="1">
    <source>
        <dbReference type="Proteomes" id="UP000504640"/>
    </source>
</evidence>
<dbReference type="GeneID" id="116546521"/>
<dbReference type="Proteomes" id="UP000504640">
    <property type="component" value="Unplaced"/>
</dbReference>
<accession>A0A6J3HDS2</accession>
<dbReference type="AlphaFoldDB" id="A0A6J3HDS2"/>
<reference evidence="2" key="1">
    <citation type="submission" date="2025-08" db="UniProtKB">
        <authorList>
            <consortium name="RefSeq"/>
        </authorList>
    </citation>
    <scope>IDENTIFICATION</scope>
    <source>
        <tissue evidence="2">Blood</tissue>
    </source>
</reference>
<sequence length="157" mass="16900">MAAPPKAPIRVRNLTIRAGVLTGKENNMLQSETHIFTAPEEVRRVGGQLGRLPPSHCPDTLHCVPKTWVSSPILSISSPYDLEKNHFSSLGLNFPSCKMKGELPRGSAAWPGPRNFVSALYSSDLGAATAFSFWGSSQGPCPAQHMLNSDPPALCHP</sequence>
<gene>
    <name evidence="2" type="primary">LOC116546521</name>
</gene>
<protein>
    <submittedName>
        <fullName evidence="2">Uncharacterized protein LOC116546521 isoform X1</fullName>
    </submittedName>
</protein>
<keyword evidence="1" id="KW-1185">Reference proteome</keyword>
<proteinExistence type="predicted"/>